<proteinExistence type="predicted"/>
<sequence length="54" mass="6105">MKQPLRCKECGKTQEELGNVKISPSSGLCRLCALKHMTSWENIAKEKGKEIKED</sequence>
<protein>
    <recommendedName>
        <fullName evidence="2">DksA C4-type domain-containing protein</fullName>
    </recommendedName>
</protein>
<organism evidence="1">
    <name type="scientific">marine sediment metagenome</name>
    <dbReference type="NCBI Taxonomy" id="412755"/>
    <lineage>
        <taxon>unclassified sequences</taxon>
        <taxon>metagenomes</taxon>
        <taxon>ecological metagenomes</taxon>
    </lineage>
</organism>
<comment type="caution">
    <text evidence="1">The sequence shown here is derived from an EMBL/GenBank/DDBJ whole genome shotgun (WGS) entry which is preliminary data.</text>
</comment>
<evidence type="ECO:0000313" key="1">
    <source>
        <dbReference type="EMBL" id="GAI06977.1"/>
    </source>
</evidence>
<evidence type="ECO:0008006" key="2">
    <source>
        <dbReference type="Google" id="ProtNLM"/>
    </source>
</evidence>
<name>X1KIX1_9ZZZZ</name>
<reference evidence="1" key="1">
    <citation type="journal article" date="2014" name="Front. Microbiol.">
        <title>High frequency of phylogenetically diverse reductive dehalogenase-homologous genes in deep subseafloor sedimentary metagenomes.</title>
        <authorList>
            <person name="Kawai M."/>
            <person name="Futagami T."/>
            <person name="Toyoda A."/>
            <person name="Takaki Y."/>
            <person name="Nishi S."/>
            <person name="Hori S."/>
            <person name="Arai W."/>
            <person name="Tsubouchi T."/>
            <person name="Morono Y."/>
            <person name="Uchiyama I."/>
            <person name="Ito T."/>
            <person name="Fujiyama A."/>
            <person name="Inagaki F."/>
            <person name="Takami H."/>
        </authorList>
    </citation>
    <scope>NUCLEOTIDE SEQUENCE</scope>
    <source>
        <strain evidence="1">Expedition CK06-06</strain>
    </source>
</reference>
<gene>
    <name evidence="1" type="ORF">S06H3_17407</name>
</gene>
<accession>X1KIX1</accession>
<dbReference type="EMBL" id="BARV01008694">
    <property type="protein sequence ID" value="GAI06977.1"/>
    <property type="molecule type" value="Genomic_DNA"/>
</dbReference>
<dbReference type="AlphaFoldDB" id="X1KIX1"/>